<evidence type="ECO:0000313" key="4">
    <source>
        <dbReference type="Proteomes" id="UP000265716"/>
    </source>
</evidence>
<keyword evidence="1" id="KW-0175">Coiled coil</keyword>
<dbReference type="PANTHER" id="PTHR12121">
    <property type="entry name" value="CARBON CATABOLITE REPRESSOR PROTEIN 4"/>
    <property type="match status" value="1"/>
</dbReference>
<evidence type="ECO:0000313" key="3">
    <source>
        <dbReference type="EMBL" id="RHY36589.1"/>
    </source>
</evidence>
<dbReference type="VEuPathDB" id="FungiDB:H257_02617"/>
<dbReference type="Gene3D" id="3.60.10.10">
    <property type="entry name" value="Endonuclease/exonuclease/phosphatase"/>
    <property type="match status" value="1"/>
</dbReference>
<dbReference type="InterPro" id="IPR036691">
    <property type="entry name" value="Endo/exonu/phosph_ase_sf"/>
</dbReference>
<feature type="domain" description="Endonuclease/exonuclease/phosphatase" evidence="2">
    <location>
        <begin position="73"/>
        <end position="195"/>
    </location>
</feature>
<dbReference type="InterPro" id="IPR005135">
    <property type="entry name" value="Endo/exonuclease/phosphatase"/>
</dbReference>
<name>A0A397C5X9_APHAT</name>
<feature type="coiled-coil region" evidence="1">
    <location>
        <begin position="352"/>
        <end position="483"/>
    </location>
</feature>
<evidence type="ECO:0000256" key="1">
    <source>
        <dbReference type="SAM" id="Coils"/>
    </source>
</evidence>
<accession>A0A397C5X9</accession>
<feature type="coiled-coil region" evidence="1">
    <location>
        <begin position="226"/>
        <end position="253"/>
    </location>
</feature>
<dbReference type="EMBL" id="QUTC01012497">
    <property type="protein sequence ID" value="RHY36589.1"/>
    <property type="molecule type" value="Genomic_DNA"/>
</dbReference>
<reference evidence="3 4" key="1">
    <citation type="submission" date="2018-08" db="EMBL/GenBank/DDBJ databases">
        <title>Aphanomyces genome sequencing and annotation.</title>
        <authorList>
            <person name="Minardi D."/>
            <person name="Oidtmann B."/>
            <person name="Van Der Giezen M."/>
            <person name="Studholme D.J."/>
        </authorList>
    </citation>
    <scope>NUCLEOTIDE SEQUENCE [LARGE SCALE GENOMIC DNA]</scope>
    <source>
        <strain evidence="3 4">SA</strain>
    </source>
</reference>
<gene>
    <name evidence="3" type="ORF">DYB38_001910</name>
</gene>
<dbReference type="Proteomes" id="UP000265716">
    <property type="component" value="Unassembled WGS sequence"/>
</dbReference>
<protein>
    <recommendedName>
        <fullName evidence="2">Endonuclease/exonuclease/phosphatase domain-containing protein</fullName>
    </recommendedName>
</protein>
<proteinExistence type="predicted"/>
<dbReference type="AlphaFoldDB" id="A0A397C5X9"/>
<organism evidence="3 4">
    <name type="scientific">Aphanomyces astaci</name>
    <name type="common">Crayfish plague agent</name>
    <dbReference type="NCBI Taxonomy" id="112090"/>
    <lineage>
        <taxon>Eukaryota</taxon>
        <taxon>Sar</taxon>
        <taxon>Stramenopiles</taxon>
        <taxon>Oomycota</taxon>
        <taxon>Saprolegniomycetes</taxon>
        <taxon>Saprolegniales</taxon>
        <taxon>Verrucalvaceae</taxon>
        <taxon>Aphanomyces</taxon>
    </lineage>
</organism>
<feature type="non-terminal residue" evidence="3">
    <location>
        <position position="564"/>
    </location>
</feature>
<dbReference type="InterPro" id="IPR050410">
    <property type="entry name" value="CCR4/nocturin_mRNA_transcr"/>
</dbReference>
<dbReference type="Pfam" id="PF03372">
    <property type="entry name" value="Exo_endo_phos"/>
    <property type="match status" value="1"/>
</dbReference>
<dbReference type="SUPFAM" id="SSF56219">
    <property type="entry name" value="DNase I-like"/>
    <property type="match status" value="1"/>
</dbReference>
<dbReference type="PANTHER" id="PTHR12121:SF34">
    <property type="entry name" value="PROTEIN ANGEL"/>
    <property type="match status" value="1"/>
</dbReference>
<dbReference type="GO" id="GO:0000175">
    <property type="term" value="F:3'-5'-RNA exonuclease activity"/>
    <property type="evidence" value="ECO:0007669"/>
    <property type="project" value="TreeGrafter"/>
</dbReference>
<evidence type="ECO:0000259" key="2">
    <source>
        <dbReference type="Pfam" id="PF03372"/>
    </source>
</evidence>
<sequence>MVVEEVEEVEEAAEAVEEAGEAVALAAIDRHRRVRQSLSTSFLRFQTATACTQLMTWHRSMVELQLPRPVRCRTGAETHDGCSIFVKEDLFQIEAEIELEFHQPGHAILDRHNVALALSLTYKPTKDTVVVATTHILFNPRRGDVKLAQMQLLLSTLHALNIPHVILCGDFNVTPKSALYAFLSKGRLDGTTVYTGDASGQFAHRDKTQTIELLHAARKKDKAKATENASLAVAEFQAKLQELQDRHEKELEKQLDFAQTLVADKVWMATYKHICAEMESVQGELVQRYDNVAAELKKAVDRLQQQDEGFQRQLKDAKERWSVQEKVRRDQWTDEIKKSTIKALEPDVQAIMTKCKENLDKAKEAAADDKRKWMAAYEKEKEELLRRQREEYERKLVEAREKERCKLMYRLDAADAELQQQLNQQRRRLQDESEKLRSDMMADMRVLKQQHARDLDEMRAVERQRIDHEMAALQKDKDDVARRFEADAAAYRDKVQSEMEGKHLAAVAAVRSEMDKDKAAWEVEMIKRRDDKIDMVIDKLQQETEKKVAAAEAKMAAQYDADMR</sequence>
<feature type="coiled-coil region" evidence="1">
    <location>
        <begin position="286"/>
        <end position="320"/>
    </location>
</feature>
<comment type="caution">
    <text evidence="3">The sequence shown here is derived from an EMBL/GenBank/DDBJ whole genome shotgun (WGS) entry which is preliminary data.</text>
</comment>